<gene>
    <name evidence="1" type="ORF">AUJ59_01190</name>
</gene>
<dbReference type="STRING" id="1805034.AUJ59_01190"/>
<evidence type="ECO:0000313" key="2">
    <source>
        <dbReference type="Proteomes" id="UP000183144"/>
    </source>
</evidence>
<organism evidence="1 2">
    <name type="scientific">Candidatus Beckwithbacteria bacterium CG1_02_47_37</name>
    <dbReference type="NCBI Taxonomy" id="1805034"/>
    <lineage>
        <taxon>Bacteria</taxon>
        <taxon>Candidatus Beckwithiibacteriota</taxon>
    </lineage>
</organism>
<name>A0A1J4RUJ8_9BACT</name>
<comment type="caution">
    <text evidence="1">The sequence shown here is derived from an EMBL/GenBank/DDBJ whole genome shotgun (WGS) entry which is preliminary data.</text>
</comment>
<protein>
    <recommendedName>
        <fullName evidence="3">PsbP C-terminal domain-containing protein</fullName>
    </recommendedName>
</protein>
<evidence type="ECO:0008006" key="3">
    <source>
        <dbReference type="Google" id="ProtNLM"/>
    </source>
</evidence>
<sequence length="183" mass="20901">MRAIFGIAAIISLAGWLISRADIKLPQASRPSPQLAISFTGWQDAVNKEYGYSLKMPHDWSRLQMEGEPAYPQRMKLINVKPEEQRKPHVGIVITAMPFKKQPLENYPEITNFVADGREPRRLSMAGETALFLDNLGESGEEFAVFILHQDRVYRFDWTGTHPDVRKQYKDVGLKILASLKFL</sequence>
<reference evidence="1 2" key="1">
    <citation type="journal article" date="2016" name="Environ. Microbiol.">
        <title>Genomic resolution of a cold subsurface aquifer community provides metabolic insights for novel microbes adapted to high CO concentrations.</title>
        <authorList>
            <person name="Probst A.J."/>
            <person name="Castelle C.J."/>
            <person name="Singh A."/>
            <person name="Brown C.T."/>
            <person name="Anantharaman K."/>
            <person name="Sharon I."/>
            <person name="Hug L.A."/>
            <person name="Burstein D."/>
            <person name="Emerson J.B."/>
            <person name="Thomas B.C."/>
            <person name="Banfield J.F."/>
        </authorList>
    </citation>
    <scope>NUCLEOTIDE SEQUENCE [LARGE SCALE GENOMIC DNA]</scope>
    <source>
        <strain evidence="1">CG1_02_47_37</strain>
    </source>
</reference>
<dbReference type="EMBL" id="MNUI01000023">
    <property type="protein sequence ID" value="OIN89590.1"/>
    <property type="molecule type" value="Genomic_DNA"/>
</dbReference>
<evidence type="ECO:0000313" key="1">
    <source>
        <dbReference type="EMBL" id="OIN89590.1"/>
    </source>
</evidence>
<dbReference type="AlphaFoldDB" id="A0A1J4RUJ8"/>
<accession>A0A1J4RUJ8</accession>
<proteinExistence type="predicted"/>
<dbReference type="Proteomes" id="UP000183144">
    <property type="component" value="Unassembled WGS sequence"/>
</dbReference>